<organism evidence="2 3">
    <name type="scientific">Sporothrix epigloea</name>
    <dbReference type="NCBI Taxonomy" id="1892477"/>
    <lineage>
        <taxon>Eukaryota</taxon>
        <taxon>Fungi</taxon>
        <taxon>Dikarya</taxon>
        <taxon>Ascomycota</taxon>
        <taxon>Pezizomycotina</taxon>
        <taxon>Sordariomycetes</taxon>
        <taxon>Sordariomycetidae</taxon>
        <taxon>Ophiostomatales</taxon>
        <taxon>Ophiostomataceae</taxon>
        <taxon>Sporothrix</taxon>
    </lineage>
</organism>
<evidence type="ECO:0000313" key="3">
    <source>
        <dbReference type="Proteomes" id="UP001642501"/>
    </source>
</evidence>
<reference evidence="2 3" key="1">
    <citation type="submission" date="2024-01" db="EMBL/GenBank/DDBJ databases">
        <authorList>
            <person name="Allen C."/>
            <person name="Tagirdzhanova G."/>
        </authorList>
    </citation>
    <scope>NUCLEOTIDE SEQUENCE [LARGE SCALE GENOMIC DNA]</scope>
    <source>
        <strain evidence="2 3">CBS 573.63</strain>
    </source>
</reference>
<name>A0ABP0E2K1_9PEZI</name>
<comment type="caution">
    <text evidence="2">The sequence shown here is derived from an EMBL/GenBank/DDBJ whole genome shotgun (WGS) entry which is preliminary data.</text>
</comment>
<feature type="region of interest" description="Disordered" evidence="1">
    <location>
        <begin position="385"/>
        <end position="404"/>
    </location>
</feature>
<evidence type="ECO:0000313" key="2">
    <source>
        <dbReference type="EMBL" id="CAK7274791.1"/>
    </source>
</evidence>
<dbReference type="EMBL" id="CAWUOM010000183">
    <property type="protein sequence ID" value="CAK7274791.1"/>
    <property type="molecule type" value="Genomic_DNA"/>
</dbReference>
<keyword evidence="3" id="KW-1185">Reference proteome</keyword>
<accession>A0ABP0E2K1</accession>
<sequence length="404" mass="46470">MDTDTEIMDPYLMDPYMTDEEIIATFTPLEHQFYKWQILDSDETIRLGEDFVDNHDNFYDCLKKKFPLPNIQHAFWDFIVKWDGRFYRRRRIVITAKDIYERLRTTDCKNAASLAETSLWMHTQAIHDLLFGQSNFGGSLMHYALDTGPQYLFPDTPYGKMINPSDPDILKDTVLAIDIDVNDCRPPALDSSKRRREDGISNEASATSVRGANSDDFLNKEPFVFFQIGALCCCTAEEWMRRYTEYADEVYDPEFQHTGYGVVVRLDDNGYPTGAVYIVYKYQEAATPAVSDDSSKPAFWEEGEWRDSEGNELPHIRRLYPGCDQKFFLAKIADNLADLKEDGQFNIQVISEDRKTIVKAKRVGDTGMIIPNEISTATLPDTWVQTPSSGHENSRRLDWNLGVK</sequence>
<protein>
    <submittedName>
        <fullName evidence="2">Uncharacterized protein</fullName>
    </submittedName>
</protein>
<feature type="region of interest" description="Disordered" evidence="1">
    <location>
        <begin position="188"/>
        <end position="207"/>
    </location>
</feature>
<proteinExistence type="predicted"/>
<gene>
    <name evidence="2" type="ORF">SEPCBS57363_006342</name>
</gene>
<dbReference type="Proteomes" id="UP001642501">
    <property type="component" value="Unassembled WGS sequence"/>
</dbReference>
<evidence type="ECO:0000256" key="1">
    <source>
        <dbReference type="SAM" id="MobiDB-lite"/>
    </source>
</evidence>